<reference evidence="5" key="1">
    <citation type="submission" date="2012-11" db="EMBL/GenBank/DDBJ databases">
        <title>Dependencies among metagenomic species, viruses, plasmids and units of genetic variation.</title>
        <authorList>
            <person name="Nielsen H.B."/>
            <person name="Almeida M."/>
            <person name="Juncker A.S."/>
            <person name="Rasmussen S."/>
            <person name="Li J."/>
            <person name="Sunagawa S."/>
            <person name="Plichta D."/>
            <person name="Gautier L."/>
            <person name="Le Chatelier E."/>
            <person name="Peletier E."/>
            <person name="Bonde I."/>
            <person name="Nielsen T."/>
            <person name="Manichanh C."/>
            <person name="Arumugam M."/>
            <person name="Batto J."/>
            <person name="Santos M.B.Q.D."/>
            <person name="Blom N."/>
            <person name="Borruel N."/>
            <person name="Burgdorf K.S."/>
            <person name="Boumezbeur F."/>
            <person name="Casellas F."/>
            <person name="Dore J."/>
            <person name="Guarner F."/>
            <person name="Hansen T."/>
            <person name="Hildebrand F."/>
            <person name="Kaas R.S."/>
            <person name="Kennedy S."/>
            <person name="Kristiansen K."/>
            <person name="Kultima J.R."/>
            <person name="Leonard P."/>
            <person name="Levenez F."/>
            <person name="Lund O."/>
            <person name="Moumen B."/>
            <person name="Le Paslier D."/>
            <person name="Pons N."/>
            <person name="Pedersen O."/>
            <person name="Prifti E."/>
            <person name="Qin J."/>
            <person name="Raes J."/>
            <person name="Tap J."/>
            <person name="Tims S."/>
            <person name="Ussery D.W."/>
            <person name="Yamada T."/>
            <person name="MetaHit consortium"/>
            <person name="Renault P."/>
            <person name="Sicheritz-Ponten T."/>
            <person name="Bork P."/>
            <person name="Wang J."/>
            <person name="Brunak S."/>
            <person name="Ehrlich S.D."/>
        </authorList>
    </citation>
    <scope>NUCLEOTIDE SEQUENCE [LARGE SCALE GENOMIC DNA]</scope>
</reference>
<evidence type="ECO:0000256" key="3">
    <source>
        <dbReference type="SAM" id="SignalP"/>
    </source>
</evidence>
<dbReference type="GO" id="GO:0016829">
    <property type="term" value="F:lyase activity"/>
    <property type="evidence" value="ECO:0007669"/>
    <property type="project" value="UniProtKB-KW"/>
</dbReference>
<dbReference type="EMBL" id="CBAT010000099">
    <property type="protein sequence ID" value="CCZ86985.1"/>
    <property type="molecule type" value="Genomic_DNA"/>
</dbReference>
<accession>R5V9C7</accession>
<dbReference type="GO" id="GO:0016787">
    <property type="term" value="F:hydrolase activity"/>
    <property type="evidence" value="ECO:0007669"/>
    <property type="project" value="UniProtKB-KW"/>
</dbReference>
<dbReference type="InterPro" id="IPR008397">
    <property type="entry name" value="Alginate_lyase_dom"/>
</dbReference>
<evidence type="ECO:0000313" key="6">
    <source>
        <dbReference type="Proteomes" id="UP000018372"/>
    </source>
</evidence>
<evidence type="ECO:0000256" key="1">
    <source>
        <dbReference type="ARBA" id="ARBA00022729"/>
    </source>
</evidence>
<dbReference type="Pfam" id="PF05426">
    <property type="entry name" value="Alginate_lyase"/>
    <property type="match status" value="1"/>
</dbReference>
<organism evidence="5 6">
    <name type="scientific">Phocaeicola plebeius CAG:211</name>
    <dbReference type="NCBI Taxonomy" id="1263052"/>
    <lineage>
        <taxon>Bacteria</taxon>
        <taxon>Pseudomonadati</taxon>
        <taxon>Bacteroidota</taxon>
        <taxon>Bacteroidia</taxon>
        <taxon>Bacteroidales</taxon>
        <taxon>Bacteroidaceae</taxon>
        <taxon>Phocaeicola</taxon>
    </lineage>
</organism>
<feature type="chain" id="PRO_5004395021" evidence="3">
    <location>
        <begin position="22"/>
        <end position="370"/>
    </location>
</feature>
<dbReference type="InterPro" id="IPR008929">
    <property type="entry name" value="Chondroitin_lyas"/>
</dbReference>
<evidence type="ECO:0000313" key="5">
    <source>
        <dbReference type="EMBL" id="CCZ86985.1"/>
    </source>
</evidence>
<keyword evidence="1 3" id="KW-0732">Signal</keyword>
<sequence>MRRFVVSMWLCVLCTVLSAHSFTHPGVLHNLKSFEVMKQQIEKKIMPAYGSWMILKAHPCSQFDYELRGPYKVISRDGEYAYTKGNMERDFSAAYQNSLMWMLTGDKRHAEKSLDILTAYADTLQYIPETNDAPLLAGLEGMKIVYAAEILKYTYKEADASSLAKISKMILTVFLPVLENFYAREPYTNGNWGPVATKTYMAIAIWSDNAQMYEKAKDFYLNAHDNGTIKNYISGDTGQCQESGRDQGHPQLGLGAMATICEMAWIQGDDLYSALDNRLLKGYEYTARYNLGYDVPYVVWKDITGKYSDWQSISSHSRGSFKPVYEIVYNHYVLRKHLEMPYTKEVLDKIRPEGFERDQPAFGSLLFWNK</sequence>
<protein>
    <submittedName>
        <fullName evidence="5">Glycoside hydrolase family 92</fullName>
    </submittedName>
</protein>
<evidence type="ECO:0000259" key="4">
    <source>
        <dbReference type="Pfam" id="PF05426"/>
    </source>
</evidence>
<proteinExistence type="predicted"/>
<dbReference type="GO" id="GO:0042597">
    <property type="term" value="C:periplasmic space"/>
    <property type="evidence" value="ECO:0007669"/>
    <property type="project" value="InterPro"/>
</dbReference>
<keyword evidence="5" id="KW-0378">Hydrolase</keyword>
<dbReference type="AlphaFoldDB" id="R5V9C7"/>
<dbReference type="Proteomes" id="UP000018372">
    <property type="component" value="Unassembled WGS sequence"/>
</dbReference>
<comment type="caution">
    <text evidence="5">The sequence shown here is derived from an EMBL/GenBank/DDBJ whole genome shotgun (WGS) entry which is preliminary data.</text>
</comment>
<name>R5V9C7_9BACT</name>
<dbReference type="SUPFAM" id="SSF48230">
    <property type="entry name" value="Chondroitin AC/alginate lyase"/>
    <property type="match status" value="1"/>
</dbReference>
<dbReference type="RefSeq" id="WP_022054033.1">
    <property type="nucleotide sequence ID" value="NZ_HF998160.1"/>
</dbReference>
<evidence type="ECO:0000256" key="2">
    <source>
        <dbReference type="ARBA" id="ARBA00023239"/>
    </source>
</evidence>
<gene>
    <name evidence="5" type="ORF">BN536_01823</name>
</gene>
<feature type="signal peptide" evidence="3">
    <location>
        <begin position="1"/>
        <end position="21"/>
    </location>
</feature>
<dbReference type="Gene3D" id="1.50.10.100">
    <property type="entry name" value="Chondroitin AC/alginate lyase"/>
    <property type="match status" value="1"/>
</dbReference>
<feature type="domain" description="Alginate lyase" evidence="4">
    <location>
        <begin position="74"/>
        <end position="289"/>
    </location>
</feature>
<keyword evidence="2" id="KW-0456">Lyase</keyword>